<feature type="domain" description="3-deoxy-D-manno-octulosonic-acid transferase N-terminal" evidence="9">
    <location>
        <begin position="47"/>
        <end position="208"/>
    </location>
</feature>
<dbReference type="UniPathway" id="UPA00958"/>
<dbReference type="SUPFAM" id="SSF53756">
    <property type="entry name" value="UDP-Glycosyltransferase/glycogen phosphorylase"/>
    <property type="match status" value="1"/>
</dbReference>
<dbReference type="InterPro" id="IPR039901">
    <property type="entry name" value="Kdotransferase"/>
</dbReference>
<evidence type="ECO:0000256" key="4">
    <source>
        <dbReference type="ARBA" id="ARBA00022679"/>
    </source>
</evidence>
<evidence type="ECO:0000256" key="3">
    <source>
        <dbReference type="ARBA" id="ARBA00019077"/>
    </source>
</evidence>
<dbReference type="GO" id="GO:0005886">
    <property type="term" value="C:plasma membrane"/>
    <property type="evidence" value="ECO:0007669"/>
    <property type="project" value="UniProtKB-SubCell"/>
</dbReference>
<reference evidence="10 11" key="1">
    <citation type="submission" date="2018-03" db="EMBL/GenBank/DDBJ databases">
        <title>Genomic Encyclopedia of Archaeal and Bacterial Type Strains, Phase II (KMG-II): from individual species to whole genera.</title>
        <authorList>
            <person name="Goeker M."/>
        </authorList>
    </citation>
    <scope>NUCLEOTIDE SEQUENCE [LARGE SCALE GENOMIC DNA]</scope>
    <source>
        <strain evidence="10 11">DSM 28229</strain>
    </source>
</reference>
<evidence type="ECO:0000313" key="10">
    <source>
        <dbReference type="EMBL" id="PWJ40139.1"/>
    </source>
</evidence>
<dbReference type="PANTHER" id="PTHR42755">
    <property type="entry name" value="3-DEOXY-MANNO-OCTULOSONATE CYTIDYLYLTRANSFERASE"/>
    <property type="match status" value="1"/>
</dbReference>
<comment type="similarity">
    <text evidence="8">Belongs to the glycosyltransferase group 1 family.</text>
</comment>
<keyword evidence="8" id="KW-0472">Membrane</keyword>
<evidence type="ECO:0000256" key="6">
    <source>
        <dbReference type="ARBA" id="ARBA00049183"/>
    </source>
</evidence>
<evidence type="ECO:0000256" key="5">
    <source>
        <dbReference type="ARBA" id="ARBA00031445"/>
    </source>
</evidence>
<evidence type="ECO:0000256" key="7">
    <source>
        <dbReference type="PIRSR" id="PIRSR639901-1"/>
    </source>
</evidence>
<evidence type="ECO:0000256" key="8">
    <source>
        <dbReference type="RuleBase" id="RU365103"/>
    </source>
</evidence>
<comment type="pathway">
    <text evidence="1 8">Bacterial outer membrane biogenesis; LPS core biosynthesis.</text>
</comment>
<dbReference type="EC" id="2.4.99.12" evidence="2 8"/>
<feature type="active site" description="Proton acceptor" evidence="7">
    <location>
        <position position="62"/>
    </location>
</feature>
<dbReference type="GO" id="GO:0043842">
    <property type="term" value="F:Kdo transferase activity"/>
    <property type="evidence" value="ECO:0007669"/>
    <property type="project" value="UniProtKB-EC"/>
</dbReference>
<dbReference type="GO" id="GO:0009244">
    <property type="term" value="P:lipopolysaccharide core region biosynthetic process"/>
    <property type="evidence" value="ECO:0007669"/>
    <property type="project" value="UniProtKB-UniRule"/>
</dbReference>
<dbReference type="OrthoDB" id="9789797at2"/>
<evidence type="ECO:0000256" key="2">
    <source>
        <dbReference type="ARBA" id="ARBA00012621"/>
    </source>
</evidence>
<dbReference type="PANTHER" id="PTHR42755:SF1">
    <property type="entry name" value="3-DEOXY-D-MANNO-OCTULOSONIC ACID TRANSFERASE, MITOCHONDRIAL-RELATED"/>
    <property type="match status" value="1"/>
</dbReference>
<comment type="caution">
    <text evidence="10">The sequence shown here is derived from an EMBL/GenBank/DDBJ whole genome shotgun (WGS) entry which is preliminary data.</text>
</comment>
<dbReference type="EMBL" id="QGDO01000005">
    <property type="protein sequence ID" value="PWJ40139.1"/>
    <property type="molecule type" value="Genomic_DNA"/>
</dbReference>
<proteinExistence type="inferred from homology"/>
<evidence type="ECO:0000313" key="11">
    <source>
        <dbReference type="Proteomes" id="UP000245535"/>
    </source>
</evidence>
<dbReference type="AlphaFoldDB" id="A0A315ZVA7"/>
<dbReference type="Proteomes" id="UP000245535">
    <property type="component" value="Unassembled WGS sequence"/>
</dbReference>
<dbReference type="Gene3D" id="3.40.50.2000">
    <property type="entry name" value="Glycogen Phosphorylase B"/>
    <property type="match status" value="1"/>
</dbReference>
<gene>
    <name evidence="10" type="ORF">BC781_105207</name>
</gene>
<dbReference type="Pfam" id="PF04413">
    <property type="entry name" value="Glycos_transf_N"/>
    <property type="match status" value="1"/>
</dbReference>
<sequence length="418" mass="47903">MKKFAYNLGIKSYGLLLKAVAPFNEKAKLFTEGRKDIWDKIETFVAKNDAPIAWFHSASLGEFEQGRPVIEAYKKEYPNHKIVLTFFSPSGYEVRKNYKEADLIIYLPLDTEQNAKRFITTLKPTIAYFIKYEFWHHYLSALKRNNIPVISISAIFREDQPFFKKYGEFNREILRNFRHIFVQDQKSLDLLKSIQINNSSIGFDTRFDRVQEIYEQRKDLPIPQKFSEGSKCLVLGSSWKSDLDVIYTTLTELIKSKNLKLIIAPHEIGESSILETEKAFEGAKIIRFSNATTENVVDKDILIIDNIGMLSSLYQYGDFAYIGGAFGSGLHNTLEAATYGIPVLFGSKYSKFKEARDLVELEGAFSCQDEKDFKSKFYKLLNDDELRVKCGNTAKKYVEENTGGTALAIQLTKEILGE</sequence>
<dbReference type="InterPro" id="IPR007507">
    <property type="entry name" value="Glycos_transf_N"/>
</dbReference>
<protein>
    <recommendedName>
        <fullName evidence="3 8">3-deoxy-D-manno-octulosonic acid transferase</fullName>
        <shortName evidence="8">Kdo transferase</shortName>
        <ecNumber evidence="2 8">2.4.99.12</ecNumber>
    </recommendedName>
    <alternativeName>
        <fullName evidence="5 8">Lipid IV(A) 3-deoxy-D-manno-octulosonic acid transferase</fullName>
    </alternativeName>
</protein>
<keyword evidence="4 8" id="KW-0808">Transferase</keyword>
<keyword evidence="11" id="KW-1185">Reference proteome</keyword>
<keyword evidence="8" id="KW-0448">Lipopolysaccharide biosynthesis</keyword>
<accession>A0A315ZVA7</accession>
<dbReference type="InterPro" id="IPR038107">
    <property type="entry name" value="Glycos_transf_N_sf"/>
</dbReference>
<evidence type="ECO:0000259" key="9">
    <source>
        <dbReference type="Pfam" id="PF04413"/>
    </source>
</evidence>
<dbReference type="RefSeq" id="WP_109620598.1">
    <property type="nucleotide sequence ID" value="NZ_QGDO01000005.1"/>
</dbReference>
<keyword evidence="8" id="KW-1003">Cell membrane</keyword>
<name>A0A315ZVA7_SEDFL</name>
<comment type="catalytic activity">
    <reaction evidence="6 8">
        <text>lipid IVA (E. coli) + CMP-3-deoxy-beta-D-manno-octulosonate = alpha-Kdo-(2-&gt;6)-lipid IVA (E. coli) + CMP + H(+)</text>
        <dbReference type="Rhea" id="RHEA:28066"/>
        <dbReference type="ChEBI" id="CHEBI:15378"/>
        <dbReference type="ChEBI" id="CHEBI:58603"/>
        <dbReference type="ChEBI" id="CHEBI:60364"/>
        <dbReference type="ChEBI" id="CHEBI:60377"/>
        <dbReference type="ChEBI" id="CHEBI:85987"/>
        <dbReference type="EC" id="2.4.99.12"/>
    </reaction>
</comment>
<comment type="subcellular location">
    <subcellularLocation>
        <location evidence="8">Cell membrane</location>
    </subcellularLocation>
</comment>
<dbReference type="Gene3D" id="3.40.50.11720">
    <property type="entry name" value="3-Deoxy-D-manno-octulosonic-acid transferase, N-terminal domain"/>
    <property type="match status" value="1"/>
</dbReference>
<evidence type="ECO:0000256" key="1">
    <source>
        <dbReference type="ARBA" id="ARBA00004713"/>
    </source>
</evidence>
<organism evidence="10 11">
    <name type="scientific">Sediminitomix flava</name>
    <dbReference type="NCBI Taxonomy" id="379075"/>
    <lineage>
        <taxon>Bacteria</taxon>
        <taxon>Pseudomonadati</taxon>
        <taxon>Bacteroidota</taxon>
        <taxon>Cytophagia</taxon>
        <taxon>Cytophagales</taxon>
        <taxon>Flammeovirgaceae</taxon>
        <taxon>Sediminitomix</taxon>
    </lineage>
</organism>
<comment type="function">
    <text evidence="8">Involved in lipopolysaccharide (LPS) biosynthesis. Catalyzes the transfer of 3-deoxy-D-manno-octulosonate (Kdo) residue(s) from CMP-Kdo to lipid IV(A), the tetraacyldisaccharide-1,4'-bisphosphate precursor of lipid A.</text>
</comment>
<dbReference type="GO" id="GO:0009245">
    <property type="term" value="P:lipid A biosynthetic process"/>
    <property type="evidence" value="ECO:0007669"/>
    <property type="project" value="TreeGrafter"/>
</dbReference>